<comment type="caution">
    <text evidence="7">The sequence shown here is derived from an EMBL/GenBank/DDBJ whole genome shotgun (WGS) entry which is preliminary data.</text>
</comment>
<proteinExistence type="predicted"/>
<accession>A0A9P1CNZ1</accession>
<organism evidence="7">
    <name type="scientific">Cladocopium goreaui</name>
    <dbReference type="NCBI Taxonomy" id="2562237"/>
    <lineage>
        <taxon>Eukaryota</taxon>
        <taxon>Sar</taxon>
        <taxon>Alveolata</taxon>
        <taxon>Dinophyceae</taxon>
        <taxon>Suessiales</taxon>
        <taxon>Symbiodiniaceae</taxon>
        <taxon>Cladocopium</taxon>
    </lineage>
</organism>
<dbReference type="Gene3D" id="1.20.1720.10">
    <property type="entry name" value="Multidrug resistance protein D"/>
    <property type="match status" value="1"/>
</dbReference>
<evidence type="ECO:0000313" key="9">
    <source>
        <dbReference type="Proteomes" id="UP001152797"/>
    </source>
</evidence>
<dbReference type="Proteomes" id="UP001152797">
    <property type="component" value="Unassembled WGS sequence"/>
</dbReference>
<name>A0A9P1CNZ1_9DINO</name>
<feature type="transmembrane region" description="Helical" evidence="6">
    <location>
        <begin position="41"/>
        <end position="62"/>
    </location>
</feature>
<feature type="non-terminal residue" evidence="7">
    <location>
        <position position="406"/>
    </location>
</feature>
<gene>
    <name evidence="7" type="ORF">C1SCF055_LOCUS20384</name>
</gene>
<dbReference type="AlphaFoldDB" id="A0A9P1CNZ1"/>
<dbReference type="InterPro" id="IPR011701">
    <property type="entry name" value="MFS"/>
</dbReference>
<keyword evidence="9" id="KW-1185">Reference proteome</keyword>
<keyword evidence="3 6" id="KW-0812">Transmembrane</keyword>
<dbReference type="EMBL" id="CAMXCT020001858">
    <property type="protein sequence ID" value="CAL1147031.1"/>
    <property type="molecule type" value="Genomic_DNA"/>
</dbReference>
<comment type="subcellular location">
    <subcellularLocation>
        <location evidence="1">Membrane</location>
        <topology evidence="1">Multi-pass membrane protein</topology>
    </subcellularLocation>
</comment>
<dbReference type="EMBL" id="CAMXCT010001858">
    <property type="protein sequence ID" value="CAI3993656.1"/>
    <property type="molecule type" value="Genomic_DNA"/>
</dbReference>
<evidence type="ECO:0000256" key="3">
    <source>
        <dbReference type="ARBA" id="ARBA00022692"/>
    </source>
</evidence>
<evidence type="ECO:0000256" key="4">
    <source>
        <dbReference type="ARBA" id="ARBA00022989"/>
    </source>
</evidence>
<dbReference type="GO" id="GO:0005886">
    <property type="term" value="C:plasma membrane"/>
    <property type="evidence" value="ECO:0007669"/>
    <property type="project" value="TreeGrafter"/>
</dbReference>
<keyword evidence="4 6" id="KW-1133">Transmembrane helix</keyword>
<protein>
    <submittedName>
        <fullName evidence="8">Multidrug resistance protein MdtL</fullName>
    </submittedName>
</protein>
<reference evidence="8 9" key="2">
    <citation type="submission" date="2024-05" db="EMBL/GenBank/DDBJ databases">
        <authorList>
            <person name="Chen Y."/>
            <person name="Shah S."/>
            <person name="Dougan E. K."/>
            <person name="Thang M."/>
            <person name="Chan C."/>
        </authorList>
    </citation>
    <scope>NUCLEOTIDE SEQUENCE [LARGE SCALE GENOMIC DNA]</scope>
</reference>
<feature type="transmembrane region" description="Helical" evidence="6">
    <location>
        <begin position="149"/>
        <end position="170"/>
    </location>
</feature>
<dbReference type="OrthoDB" id="419174at2759"/>
<dbReference type="GO" id="GO:1990961">
    <property type="term" value="P:xenobiotic detoxification by transmembrane export across the plasma membrane"/>
    <property type="evidence" value="ECO:0007669"/>
    <property type="project" value="TreeGrafter"/>
</dbReference>
<sequence>EVVLLQVNWQLNATNVRNGTSFAALQLGQTLWLSSEIGAELAKALVICSFSALALLFAYCLIRGLPQKALQDPKVKEGCPGSWVVYMGLVYAFLFFSTDQYLASLPQMGLDLGGSQWIMSASIQSVFAIKGVVGIGTAALSDRMGRRPVLLLCSFLLSLASFCCGCAGHVEWFLAARVLQALGMAVEPMVWAMTRDYFENPELHLPVPVAAGDRDCLDDHEPHGRFCGSNGGQRLDRAVWDLARLVLRGGSHLGCFDTLCLDGHEGKLSRCGGENSGEFPTNFGTAFHLPSVRPGLFRCSLHDIYWQYQLFGGDDFWPIPQGFLGNHAGVPSLHRSGPGSDELVTFQQCPNCKGHSGAIHLHWSCFFCVGELLLRFLVVVLGGILFPSHSANCRSGLSECAILCTT</sequence>
<dbReference type="PANTHER" id="PTHR23502:SF132">
    <property type="entry name" value="POLYAMINE TRANSPORTER 2-RELATED"/>
    <property type="match status" value="1"/>
</dbReference>
<evidence type="ECO:0000256" key="5">
    <source>
        <dbReference type="ARBA" id="ARBA00023136"/>
    </source>
</evidence>
<dbReference type="GO" id="GO:0022857">
    <property type="term" value="F:transmembrane transporter activity"/>
    <property type="evidence" value="ECO:0007669"/>
    <property type="project" value="InterPro"/>
</dbReference>
<dbReference type="InterPro" id="IPR036259">
    <property type="entry name" value="MFS_trans_sf"/>
</dbReference>
<reference evidence="7" key="1">
    <citation type="submission" date="2022-10" db="EMBL/GenBank/DDBJ databases">
        <authorList>
            <person name="Chen Y."/>
            <person name="Dougan E. K."/>
            <person name="Chan C."/>
            <person name="Rhodes N."/>
            <person name="Thang M."/>
        </authorList>
    </citation>
    <scope>NUCLEOTIDE SEQUENCE</scope>
</reference>
<evidence type="ECO:0000256" key="6">
    <source>
        <dbReference type="SAM" id="Phobius"/>
    </source>
</evidence>
<evidence type="ECO:0000313" key="7">
    <source>
        <dbReference type="EMBL" id="CAI3993656.1"/>
    </source>
</evidence>
<dbReference type="Pfam" id="PF07690">
    <property type="entry name" value="MFS_1"/>
    <property type="match status" value="1"/>
</dbReference>
<dbReference type="PANTHER" id="PTHR23502">
    <property type="entry name" value="MAJOR FACILITATOR SUPERFAMILY"/>
    <property type="match status" value="1"/>
</dbReference>
<evidence type="ECO:0000256" key="2">
    <source>
        <dbReference type="ARBA" id="ARBA00022448"/>
    </source>
</evidence>
<dbReference type="EMBL" id="CAMXCT030001858">
    <property type="protein sequence ID" value="CAL4780968.1"/>
    <property type="molecule type" value="Genomic_DNA"/>
</dbReference>
<evidence type="ECO:0000256" key="1">
    <source>
        <dbReference type="ARBA" id="ARBA00004141"/>
    </source>
</evidence>
<keyword evidence="2" id="KW-0813">Transport</keyword>
<dbReference type="SUPFAM" id="SSF103473">
    <property type="entry name" value="MFS general substrate transporter"/>
    <property type="match status" value="1"/>
</dbReference>
<feature type="transmembrane region" description="Helical" evidence="6">
    <location>
        <begin position="83"/>
        <end position="103"/>
    </location>
</feature>
<evidence type="ECO:0000313" key="8">
    <source>
        <dbReference type="EMBL" id="CAL4780968.1"/>
    </source>
</evidence>
<keyword evidence="5 6" id="KW-0472">Membrane</keyword>
<feature type="transmembrane region" description="Helical" evidence="6">
    <location>
        <begin position="115"/>
        <end position="137"/>
    </location>
</feature>